<protein>
    <submittedName>
        <fullName evidence="4">MLV-related proviral Env polyprotein-like</fullName>
    </submittedName>
</protein>
<dbReference type="SUPFAM" id="SSF49830">
    <property type="entry name" value="ENV polyprotein, receptor-binding domain"/>
    <property type="match status" value="1"/>
</dbReference>
<proteinExistence type="predicted"/>
<keyword evidence="2" id="KW-0472">Membrane</keyword>
<evidence type="ECO:0000313" key="4">
    <source>
        <dbReference type="RefSeq" id="XP_021019033.2"/>
    </source>
</evidence>
<dbReference type="Pfam" id="PF00429">
    <property type="entry name" value="TLV_coat"/>
    <property type="match status" value="1"/>
</dbReference>
<sequence length="620" mass="67674">MTGQTANATSLLGTQVDAFPTLSVDLCDLVGGSWDPSDQDPSGDYGCQYVNQRGSTREFDFYVCPGHKVHTGCGGPAEGYCRNWGCETTGQAYWNPSSTWDFITVKRGSTPGFTYGGEGKWKCKKTENNRDRWVDCGPCYDSLKTSHIGATPGGRCNPLIISFTEAGKKANWDIPKSWGLRLYRTGPDPVLLFSLTRIITNPQPQVPIGPNPVLADQKPPSRPVPVVPPIPPYANSTGASDSSASVTSALTTGHPQRPGTGDRLLDLVQGAYLALNLTSPERTQECWLCLVSGPPYYEGVAVLRNYSNYTTAPANCSSLPQHKLTLPEVSGQGRCIGKVPPSHQALCNVTESISVGSYYLAAPAGTLWACNTGLTPCLSAIVLNLTSDYCVLVEVWPKVTYYPSEYIYTQFEQKTRFKREPVSLTLALLLGGLTVGGIAAGIGTGATALTATQQFMQLQAAMHTDLQALEDSVTNLEKSLTSLSEVVLQNRRGLDLLFLKEGGLCAALKEECCFYADHTGLVRDSMAKLRERLKQRQKIFDSQQGWFEGLFNRSPWFTTLISTITGPLIILMLILFFGPCILNRLVQLIKDRVSVVQALVLTQQYHQLKNIDPEEVESSE</sequence>
<feature type="region of interest" description="Disordered" evidence="1">
    <location>
        <begin position="208"/>
        <end position="260"/>
    </location>
</feature>
<dbReference type="InterPro" id="IPR018154">
    <property type="entry name" value="TLV/ENV_coat_polyprotein"/>
</dbReference>
<dbReference type="Gene3D" id="1.10.287.210">
    <property type="match status" value="1"/>
</dbReference>
<dbReference type="Gene3D" id="3.90.310.10">
    <property type="entry name" value="ENV polyprotein, receptor-binding domain"/>
    <property type="match status" value="1"/>
</dbReference>
<feature type="transmembrane region" description="Helical" evidence="2">
    <location>
        <begin position="556"/>
        <end position="582"/>
    </location>
</feature>
<feature type="compositionally biased region" description="Polar residues" evidence="1">
    <location>
        <begin position="234"/>
        <end position="254"/>
    </location>
</feature>
<dbReference type="GeneID" id="110294914"/>
<evidence type="ECO:0000256" key="1">
    <source>
        <dbReference type="SAM" id="MobiDB-lite"/>
    </source>
</evidence>
<dbReference type="SUPFAM" id="SSF58069">
    <property type="entry name" value="Virus ectodomain"/>
    <property type="match status" value="1"/>
</dbReference>
<dbReference type="PANTHER" id="PTHR10424:SF72">
    <property type="entry name" value="BC035947 PROTEIN-RELATED"/>
    <property type="match status" value="1"/>
</dbReference>
<dbReference type="Proteomes" id="UP000515126">
    <property type="component" value="Chromosome 5"/>
</dbReference>
<dbReference type="AlphaFoldDB" id="A0A6P5PSI6"/>
<keyword evidence="2" id="KW-1133">Transmembrane helix</keyword>
<dbReference type="CDD" id="cd09851">
    <property type="entry name" value="HTLV-1-like_HR1-HR2"/>
    <property type="match status" value="1"/>
</dbReference>
<feature type="compositionally biased region" description="Pro residues" evidence="1">
    <location>
        <begin position="220"/>
        <end position="232"/>
    </location>
</feature>
<dbReference type="PANTHER" id="PTHR10424">
    <property type="entry name" value="VIRAL ENVELOPE PROTEIN"/>
    <property type="match status" value="1"/>
</dbReference>
<name>A0A6P5PSI6_MUSCR</name>
<accession>A0A6P5PSI6</accession>
<dbReference type="InterPro" id="IPR008981">
    <property type="entry name" value="FMuLV_rcpt-bd"/>
</dbReference>
<dbReference type="RefSeq" id="XP_021019033.2">
    <property type="nucleotide sequence ID" value="XM_021163374.2"/>
</dbReference>
<keyword evidence="2" id="KW-0812">Transmembrane</keyword>
<organism evidence="3 4">
    <name type="scientific">Mus caroli</name>
    <name type="common">Ryukyu mouse</name>
    <name type="synonym">Ricefield mouse</name>
    <dbReference type="NCBI Taxonomy" id="10089"/>
    <lineage>
        <taxon>Eukaryota</taxon>
        <taxon>Metazoa</taxon>
        <taxon>Chordata</taxon>
        <taxon>Craniata</taxon>
        <taxon>Vertebrata</taxon>
        <taxon>Euteleostomi</taxon>
        <taxon>Mammalia</taxon>
        <taxon>Eutheria</taxon>
        <taxon>Euarchontoglires</taxon>
        <taxon>Glires</taxon>
        <taxon>Rodentia</taxon>
        <taxon>Myomorpha</taxon>
        <taxon>Muroidea</taxon>
        <taxon>Muridae</taxon>
        <taxon>Murinae</taxon>
        <taxon>Mus</taxon>
        <taxon>Mus</taxon>
    </lineage>
</organism>
<evidence type="ECO:0000256" key="2">
    <source>
        <dbReference type="SAM" id="Phobius"/>
    </source>
</evidence>
<keyword evidence="3" id="KW-1185">Reference proteome</keyword>
<feature type="transmembrane region" description="Helical" evidence="2">
    <location>
        <begin position="424"/>
        <end position="449"/>
    </location>
</feature>
<dbReference type="KEGG" id="mcal:110294914"/>
<evidence type="ECO:0000313" key="3">
    <source>
        <dbReference type="Proteomes" id="UP000515126"/>
    </source>
</evidence>
<reference evidence="4" key="1">
    <citation type="submission" date="2025-08" db="UniProtKB">
        <authorList>
            <consortium name="RefSeq"/>
        </authorList>
    </citation>
    <scope>IDENTIFICATION</scope>
</reference>
<gene>
    <name evidence="4" type="primary">LOC110294914</name>
</gene>